<dbReference type="InterPro" id="IPR023210">
    <property type="entry name" value="NADP_OxRdtase_dom"/>
</dbReference>
<organism evidence="5 6">
    <name type="scientific">Limosilactobacillus fermentum</name>
    <name type="common">Lactobacillus fermentum</name>
    <dbReference type="NCBI Taxonomy" id="1613"/>
    <lineage>
        <taxon>Bacteria</taxon>
        <taxon>Bacillati</taxon>
        <taxon>Bacillota</taxon>
        <taxon>Bacilli</taxon>
        <taxon>Lactobacillales</taxon>
        <taxon>Lactobacillaceae</taxon>
        <taxon>Limosilactobacillus</taxon>
    </lineage>
</organism>
<gene>
    <name evidence="5" type="ORF">C1Y38_04035</name>
</gene>
<evidence type="ECO:0000259" key="4">
    <source>
        <dbReference type="Pfam" id="PF00248"/>
    </source>
</evidence>
<proteinExistence type="inferred from homology"/>
<dbReference type="Gene3D" id="3.20.20.100">
    <property type="entry name" value="NADP-dependent oxidoreductase domain"/>
    <property type="match status" value="1"/>
</dbReference>
<dbReference type="InterPro" id="IPR020471">
    <property type="entry name" value="AKR"/>
</dbReference>
<dbReference type="AlphaFoldDB" id="A0A2K2TJK2"/>
<dbReference type="PANTHER" id="PTHR43827">
    <property type="entry name" value="2,5-DIKETO-D-GLUCONIC ACID REDUCTASE"/>
    <property type="match status" value="1"/>
</dbReference>
<sequence length="165" mass="18472">MERVLETGRVKAIGVSNFNAGAVADLTVFNRVMPVLDQIEIDPFNQKKTDVAYLRSQGIVPEAWGPLGQGRADLYTNPVLKGLADQHQKTVAQVVLRWNIQRGVVVIPKTTHRERMAENLAVFDFTLTKEEMAAISQLDEAPADFIYDPDYIQQTVAGFVKNWSK</sequence>
<dbReference type="PROSITE" id="PS00063">
    <property type="entry name" value="ALDOKETO_REDUCTASE_3"/>
    <property type="match status" value="1"/>
</dbReference>
<dbReference type="Pfam" id="PF00248">
    <property type="entry name" value="Aldo_ket_red"/>
    <property type="match status" value="1"/>
</dbReference>
<protein>
    <submittedName>
        <fullName evidence="5">Aldo/keto reductase</fullName>
    </submittedName>
</protein>
<accession>A0A2K2TJK2</accession>
<reference evidence="5 6" key="1">
    <citation type="submission" date="2018-01" db="EMBL/GenBank/DDBJ databases">
        <title>Draft genome sequence of the feruloyl esterase-producing strain Lactobacillus fermentum CRL 1446, isolated from artisanal goat milk cheese.</title>
        <authorList>
            <person name="Abeijon Mukdsi M.C."/>
            <person name="Saavedra L."/>
            <person name="Gauffin Cano M.P."/>
            <person name="Hebert E.M."/>
            <person name="Medina R.B."/>
        </authorList>
    </citation>
    <scope>NUCLEOTIDE SEQUENCE [LARGE SCALE GENOMIC DNA]</scope>
    <source>
        <strain evidence="5 6">CRL 1446</strain>
    </source>
</reference>
<keyword evidence="3" id="KW-0560">Oxidoreductase</keyword>
<evidence type="ECO:0000313" key="5">
    <source>
        <dbReference type="EMBL" id="PNV58177.1"/>
    </source>
</evidence>
<evidence type="ECO:0000256" key="3">
    <source>
        <dbReference type="ARBA" id="ARBA00023002"/>
    </source>
</evidence>
<feature type="domain" description="NADP-dependent oxidoreductase" evidence="4">
    <location>
        <begin position="4"/>
        <end position="139"/>
    </location>
</feature>
<dbReference type="InterPro" id="IPR018170">
    <property type="entry name" value="Aldo/ket_reductase_CS"/>
</dbReference>
<dbReference type="PRINTS" id="PR00069">
    <property type="entry name" value="ALDKETRDTASE"/>
</dbReference>
<comment type="similarity">
    <text evidence="1">Belongs to the aldo/keto reductase family.</text>
</comment>
<keyword evidence="2" id="KW-0521">NADP</keyword>
<evidence type="ECO:0000256" key="1">
    <source>
        <dbReference type="ARBA" id="ARBA00007905"/>
    </source>
</evidence>
<dbReference type="Proteomes" id="UP000236514">
    <property type="component" value="Unassembled WGS sequence"/>
</dbReference>
<dbReference type="GO" id="GO:0016616">
    <property type="term" value="F:oxidoreductase activity, acting on the CH-OH group of donors, NAD or NADP as acceptor"/>
    <property type="evidence" value="ECO:0007669"/>
    <property type="project" value="UniProtKB-ARBA"/>
</dbReference>
<evidence type="ECO:0000256" key="2">
    <source>
        <dbReference type="ARBA" id="ARBA00022857"/>
    </source>
</evidence>
<dbReference type="EMBL" id="POTQ01000006">
    <property type="protein sequence ID" value="PNV58177.1"/>
    <property type="molecule type" value="Genomic_DNA"/>
</dbReference>
<name>A0A2K2TJK2_LIMFE</name>
<dbReference type="SUPFAM" id="SSF51430">
    <property type="entry name" value="NAD(P)-linked oxidoreductase"/>
    <property type="match status" value="1"/>
</dbReference>
<evidence type="ECO:0000313" key="6">
    <source>
        <dbReference type="Proteomes" id="UP000236514"/>
    </source>
</evidence>
<dbReference type="InterPro" id="IPR036812">
    <property type="entry name" value="NAD(P)_OxRdtase_dom_sf"/>
</dbReference>
<comment type="caution">
    <text evidence="5">The sequence shown here is derived from an EMBL/GenBank/DDBJ whole genome shotgun (WGS) entry which is preliminary data.</text>
</comment>
<dbReference type="PROSITE" id="PS00062">
    <property type="entry name" value="ALDOKETO_REDUCTASE_2"/>
    <property type="match status" value="1"/>
</dbReference>
<dbReference type="PANTHER" id="PTHR43827:SF3">
    <property type="entry name" value="NADP-DEPENDENT OXIDOREDUCTASE DOMAIN-CONTAINING PROTEIN"/>
    <property type="match status" value="1"/>
</dbReference>